<evidence type="ECO:0000313" key="1">
    <source>
        <dbReference type="EMBL" id="KYH32816.1"/>
    </source>
</evidence>
<comment type="caution">
    <text evidence="1">The sequence shown here is derived from an EMBL/GenBank/DDBJ whole genome shotgun (WGS) entry which is preliminary data.</text>
</comment>
<reference evidence="1 2" key="1">
    <citation type="submission" date="2016-02" db="EMBL/GenBank/DDBJ databases">
        <title>Genome sequence of Moorella mulderi DSM 14980.</title>
        <authorList>
            <person name="Poehlein A."/>
            <person name="Daniel R."/>
        </authorList>
    </citation>
    <scope>NUCLEOTIDE SEQUENCE [LARGE SCALE GENOMIC DNA]</scope>
    <source>
        <strain evidence="1 2">DSM 14980</strain>
    </source>
</reference>
<keyword evidence="1" id="KW-0413">Isomerase</keyword>
<dbReference type="SUPFAM" id="SSF51735">
    <property type="entry name" value="NAD(P)-binding Rossmann-fold domains"/>
    <property type="match status" value="1"/>
</dbReference>
<organism evidence="1 2">
    <name type="scientific">Moorella mulderi DSM 14980</name>
    <dbReference type="NCBI Taxonomy" id="1122241"/>
    <lineage>
        <taxon>Bacteria</taxon>
        <taxon>Bacillati</taxon>
        <taxon>Bacillota</taxon>
        <taxon>Clostridia</taxon>
        <taxon>Neomoorellales</taxon>
        <taxon>Neomoorellaceae</taxon>
        <taxon>Neomoorella</taxon>
    </lineage>
</organism>
<protein>
    <submittedName>
        <fullName evidence="1">UDP-glucose 4-epimerase</fullName>
        <ecNumber evidence="1">5.1.3.2</ecNumber>
    </submittedName>
</protein>
<dbReference type="PATRIC" id="fig|1122241.3.peg.1492"/>
<name>A0A151AYV0_9FIRM</name>
<dbReference type="InterPro" id="IPR036291">
    <property type="entry name" value="NAD(P)-bd_dom_sf"/>
</dbReference>
<keyword evidence="2" id="KW-1185">Reference proteome</keyword>
<accession>A0A151AYV0</accession>
<dbReference type="OrthoDB" id="9779041at2"/>
<dbReference type="GO" id="GO:0003978">
    <property type="term" value="F:UDP-glucose 4-epimerase activity"/>
    <property type="evidence" value="ECO:0007669"/>
    <property type="project" value="UniProtKB-EC"/>
</dbReference>
<dbReference type="EMBL" id="LTBC01000003">
    <property type="protein sequence ID" value="KYH32816.1"/>
    <property type="molecule type" value="Genomic_DNA"/>
</dbReference>
<sequence length="64" mass="6942">MVALEALEQGSPTAAYNLGSGRGYSVLEVIKAAEKVMGKKVPYRISPWRLGDQAVLVAALRKPW</sequence>
<proteinExistence type="predicted"/>
<dbReference type="Gene3D" id="3.90.25.10">
    <property type="entry name" value="UDP-galactose 4-epimerase, domain 1"/>
    <property type="match status" value="1"/>
</dbReference>
<dbReference type="Proteomes" id="UP000075670">
    <property type="component" value="Unassembled WGS sequence"/>
</dbReference>
<evidence type="ECO:0000313" key="2">
    <source>
        <dbReference type="Proteomes" id="UP000075670"/>
    </source>
</evidence>
<dbReference type="Gene3D" id="3.40.50.720">
    <property type="entry name" value="NAD(P)-binding Rossmann-like Domain"/>
    <property type="match status" value="1"/>
</dbReference>
<dbReference type="RefSeq" id="WP_062283272.1">
    <property type="nucleotide sequence ID" value="NZ_LTBC01000003.1"/>
</dbReference>
<dbReference type="EC" id="5.1.3.2" evidence="1"/>
<dbReference type="AlphaFoldDB" id="A0A151AYV0"/>
<gene>
    <name evidence="1" type="primary">lnpD</name>
    <name evidence="1" type="ORF">MOMUL_14180</name>
</gene>